<gene>
    <name evidence="2" type="ORF">SMD11_2620</name>
</gene>
<name>A0A1Z2L1U8_9ACTN</name>
<evidence type="ECO:0000256" key="1">
    <source>
        <dbReference type="SAM" id="MobiDB-lite"/>
    </source>
</evidence>
<accession>A0A1Z2L1U8</accession>
<reference evidence="2 3" key="1">
    <citation type="submission" date="2017-06" db="EMBL/GenBank/DDBJ databases">
        <title>Streptomyces albireticuli Genome sequencing and assembly.</title>
        <authorList>
            <person name="Wang Y."/>
            <person name="Du B."/>
            <person name="Ding Y."/>
            <person name="Liu H."/>
            <person name="Hou Q."/>
            <person name="Liu K."/>
            <person name="Yao L."/>
            <person name="Wang C."/>
        </authorList>
    </citation>
    <scope>NUCLEOTIDE SEQUENCE [LARGE SCALE GENOMIC DNA]</scope>
    <source>
        <strain evidence="2 3">MDJK11</strain>
    </source>
</reference>
<proteinExistence type="predicted"/>
<dbReference type="KEGG" id="salj:SMD11_2620"/>
<feature type="compositionally biased region" description="Low complexity" evidence="1">
    <location>
        <begin position="39"/>
        <end position="53"/>
    </location>
</feature>
<protein>
    <submittedName>
        <fullName evidence="2">Uncharacterized protein</fullName>
    </submittedName>
</protein>
<sequence length="70" mass="6961">MLLRCARGCCSQLPQAADDGGDALDAVAVGPARGLADRPPQGAGLAGLPAPAGEGRPVGSRPWRARTAGR</sequence>
<evidence type="ECO:0000313" key="2">
    <source>
        <dbReference type="EMBL" id="ARZ68269.1"/>
    </source>
</evidence>
<evidence type="ECO:0000313" key="3">
    <source>
        <dbReference type="Proteomes" id="UP000195755"/>
    </source>
</evidence>
<dbReference type="EMBL" id="CP021744">
    <property type="protein sequence ID" value="ARZ68269.1"/>
    <property type="molecule type" value="Genomic_DNA"/>
</dbReference>
<dbReference type="Proteomes" id="UP000195755">
    <property type="component" value="Chromosome"/>
</dbReference>
<feature type="region of interest" description="Disordered" evidence="1">
    <location>
        <begin position="34"/>
        <end position="70"/>
    </location>
</feature>
<organism evidence="2 3">
    <name type="scientific">Streptomyces albireticuli</name>
    <dbReference type="NCBI Taxonomy" id="1940"/>
    <lineage>
        <taxon>Bacteria</taxon>
        <taxon>Bacillati</taxon>
        <taxon>Actinomycetota</taxon>
        <taxon>Actinomycetes</taxon>
        <taxon>Kitasatosporales</taxon>
        <taxon>Streptomycetaceae</taxon>
        <taxon>Streptomyces</taxon>
    </lineage>
</organism>
<dbReference type="AlphaFoldDB" id="A0A1Z2L1U8"/>